<name>A0A0U3LGN7_9BURK</name>
<dbReference type="Proteomes" id="UP000060699">
    <property type="component" value="Chromosome"/>
</dbReference>
<evidence type="ECO:0000313" key="1">
    <source>
        <dbReference type="EMBL" id="ALV07247.1"/>
    </source>
</evidence>
<organism evidence="1 2">
    <name type="scientific">Roseateles depolymerans</name>
    <dbReference type="NCBI Taxonomy" id="76731"/>
    <lineage>
        <taxon>Bacteria</taxon>
        <taxon>Pseudomonadati</taxon>
        <taxon>Pseudomonadota</taxon>
        <taxon>Betaproteobacteria</taxon>
        <taxon>Burkholderiales</taxon>
        <taxon>Sphaerotilaceae</taxon>
        <taxon>Roseateles</taxon>
    </lineage>
</organism>
<dbReference type="AlphaFoldDB" id="A0A0U3LGN7"/>
<dbReference type="STRING" id="76731.RD2015_2782"/>
<reference evidence="1 2" key="1">
    <citation type="submission" date="2015-12" db="EMBL/GenBank/DDBJ databases">
        <title>Complete genome of Roseateles depolymerans KCTC 42856.</title>
        <authorList>
            <person name="Kim K.M."/>
        </authorList>
    </citation>
    <scope>NUCLEOTIDE SEQUENCE [LARGE SCALE GENOMIC DNA]</scope>
    <source>
        <strain evidence="1 2">KCTC 42856</strain>
    </source>
</reference>
<sequence>MGWFCIFILVPILMPMMLLGLYCLAPVQHEAGTKLIQQVKDGQLSWPACAFCASALYELAESADMVNRGSANWLQGAITCLLLVSTLVALLSVVFPTTLPEPKGCVPIFHFKMLLGSVVMVSLSASIYTWLHFSVTVSSLY</sequence>
<dbReference type="EMBL" id="CP013729">
    <property type="protein sequence ID" value="ALV07247.1"/>
    <property type="molecule type" value="Genomic_DNA"/>
</dbReference>
<proteinExistence type="predicted"/>
<gene>
    <name evidence="1" type="ORF">RD2015_2782</name>
</gene>
<protein>
    <submittedName>
        <fullName evidence="1">Uncharacterized protein</fullName>
    </submittedName>
</protein>
<keyword evidence="2" id="KW-1185">Reference proteome</keyword>
<accession>A0A0U3LGN7</accession>
<dbReference type="KEGG" id="rdp:RD2015_2782"/>
<evidence type="ECO:0000313" key="2">
    <source>
        <dbReference type="Proteomes" id="UP000060699"/>
    </source>
</evidence>